<feature type="region of interest" description="Disordered" evidence="1">
    <location>
        <begin position="827"/>
        <end position="881"/>
    </location>
</feature>
<dbReference type="EMBL" id="JBEFKJ010000003">
    <property type="protein sequence ID" value="KAL2046922.1"/>
    <property type="molecule type" value="Genomic_DNA"/>
</dbReference>
<proteinExistence type="predicted"/>
<feature type="compositionally biased region" description="Basic and acidic residues" evidence="1">
    <location>
        <begin position="870"/>
        <end position="881"/>
    </location>
</feature>
<organism evidence="2 3">
    <name type="scientific">Stereocaulon virgatum</name>
    <dbReference type="NCBI Taxonomy" id="373712"/>
    <lineage>
        <taxon>Eukaryota</taxon>
        <taxon>Fungi</taxon>
        <taxon>Dikarya</taxon>
        <taxon>Ascomycota</taxon>
        <taxon>Pezizomycotina</taxon>
        <taxon>Lecanoromycetes</taxon>
        <taxon>OSLEUM clade</taxon>
        <taxon>Lecanoromycetidae</taxon>
        <taxon>Lecanorales</taxon>
        <taxon>Lecanorineae</taxon>
        <taxon>Stereocaulaceae</taxon>
        <taxon>Stereocaulon</taxon>
    </lineage>
</organism>
<comment type="caution">
    <text evidence="2">The sequence shown here is derived from an EMBL/GenBank/DDBJ whole genome shotgun (WGS) entry which is preliminary data.</text>
</comment>
<dbReference type="PANTHER" id="PTHR37535:SF3">
    <property type="entry name" value="FLUG DOMAIN-CONTAINING PROTEIN"/>
    <property type="match status" value="1"/>
</dbReference>
<dbReference type="Pfam" id="PF11917">
    <property type="entry name" value="DUF3435"/>
    <property type="match status" value="1"/>
</dbReference>
<sequence length="881" mass="100340">MPSPPSFAYKAWPAALTLSVSSSLPVYLVPVVLSIVSQYALVVFVAFSKTELRSLFLLFVLSAVPRKKSPEDFFQRAREKSSGINKTIVNGAEVQKHLQPKTEKNYARALDLWNGYAQDHPGADPYDLETLKDFVRDIAYGIDGTYGDPKAGEKSVLQYWKDFTAGWRRHNSTIPPTTTLSVTNFIKEPLRIEMGLAHRKRIRSYGTTNHFIHLGTQLWEKVWQIYDKPRVRVDTWAKIQLYVFTSARVGEFIESTCRAGSGRGLYYRDMTFGVFRNEHGKAEFAIQVVRDAINMTRTPEKRPEHSVHEGLEPRPLFCNPVLTMLARAIADHAFRDYSTMEELLAIEPPEDEMYHLQQHESVLDKPFFHVISTGEMEKADTFSRRLRELGIRAGYLRCPTIHDFRAEGLYLIDKLYSTAQRMKHGGHKDGRTFGENYMPNNAGTDLQGGYFDGKLRSIVNDRFRGMTLHRNPELWQALPAKKQYELENTPEFSAIEEEIKALAPMAKTDSTAKESRNALMAQKRKLVSDELRKCQEQQPGKMLASPDDAVLMGYHRTQFHRVRRLMPERDRLASNLFLVAPIRSDEGRSVLRDMIALCQQDAEVPFRPGLEPEKCTCLMADHKLELDSKPAAERWRHIYSCHKKKLVASYGFAELCFDCSEWIVGQDKWNDHCKSHLERPETLPIQCNPFVYGGTLACPRYCPFCLGNAALPAPTRMQQFLDREKWKAHLDEHIGLLDDCKATKCSHPRQKCIDAFPSVLELKFHLQDVHCIELTKGIKRRRSTGQADAMPARRKRARMSKDRDPDVKVDTWPQLTYEFVDETTTLCSRRSPGTSTPPSISSHGSSPSNTATDESMGAAETPASSVCTDLADKLDPRLLDE</sequence>
<protein>
    <recommendedName>
        <fullName evidence="4">C2H2-type domain-containing protein</fullName>
    </recommendedName>
</protein>
<dbReference type="Proteomes" id="UP001590950">
    <property type="component" value="Unassembled WGS sequence"/>
</dbReference>
<reference evidence="2 3" key="1">
    <citation type="submission" date="2024-09" db="EMBL/GenBank/DDBJ databases">
        <title>Rethinking Asexuality: The Enigmatic Case of Functional Sexual Genes in Lepraria (Stereocaulaceae).</title>
        <authorList>
            <person name="Doellman M."/>
            <person name="Sun Y."/>
            <person name="Barcenas-Pena A."/>
            <person name="Lumbsch H.T."/>
            <person name="Grewe F."/>
        </authorList>
    </citation>
    <scope>NUCLEOTIDE SEQUENCE [LARGE SCALE GENOMIC DNA]</scope>
    <source>
        <strain evidence="2 3">Mercado 3170</strain>
    </source>
</reference>
<feature type="compositionally biased region" description="Low complexity" evidence="1">
    <location>
        <begin position="828"/>
        <end position="848"/>
    </location>
</feature>
<dbReference type="InterPro" id="IPR021842">
    <property type="entry name" value="DUF3435"/>
</dbReference>
<evidence type="ECO:0008006" key="4">
    <source>
        <dbReference type="Google" id="ProtNLM"/>
    </source>
</evidence>
<evidence type="ECO:0000313" key="3">
    <source>
        <dbReference type="Proteomes" id="UP001590950"/>
    </source>
</evidence>
<dbReference type="PANTHER" id="PTHR37535">
    <property type="entry name" value="FLUG DOMAIN PROTEIN"/>
    <property type="match status" value="1"/>
</dbReference>
<keyword evidence="3" id="KW-1185">Reference proteome</keyword>
<name>A0ABR4AQ79_9LECA</name>
<evidence type="ECO:0000256" key="1">
    <source>
        <dbReference type="SAM" id="MobiDB-lite"/>
    </source>
</evidence>
<feature type="region of interest" description="Disordered" evidence="1">
    <location>
        <begin position="782"/>
        <end position="807"/>
    </location>
</feature>
<accession>A0ABR4AQ79</accession>
<evidence type="ECO:0000313" key="2">
    <source>
        <dbReference type="EMBL" id="KAL2046922.1"/>
    </source>
</evidence>
<gene>
    <name evidence="2" type="ORF">N7G274_000940</name>
</gene>